<comment type="caution">
    <text evidence="2">The sequence shown here is derived from an EMBL/GenBank/DDBJ whole genome shotgun (WGS) entry which is preliminary data.</text>
</comment>
<reference evidence="2 4" key="1">
    <citation type="submission" date="2018-11" db="EMBL/GenBank/DDBJ databases">
        <title>Bradyrhizobium sp. nov., isolated from effective nodules of peanut in China.</title>
        <authorList>
            <person name="Li Y."/>
        </authorList>
    </citation>
    <scope>NUCLEOTIDE SEQUENCE [LARGE SCALE GENOMIC DNA]</scope>
    <source>
        <strain evidence="2 4">CCBAU 51770</strain>
        <strain evidence="1 3">CCBAU 51781</strain>
    </source>
</reference>
<dbReference type="AlphaFoldDB" id="A0A4Q0QP21"/>
<accession>A0A4Q0QP21</accession>
<evidence type="ECO:0000313" key="4">
    <source>
        <dbReference type="Proteomes" id="UP000290174"/>
    </source>
</evidence>
<organism evidence="2 4">
    <name type="scientific">Bradyrhizobium zhanjiangense</name>
    <dbReference type="NCBI Taxonomy" id="1325107"/>
    <lineage>
        <taxon>Bacteria</taxon>
        <taxon>Pseudomonadati</taxon>
        <taxon>Pseudomonadota</taxon>
        <taxon>Alphaproteobacteria</taxon>
        <taxon>Hyphomicrobiales</taxon>
        <taxon>Nitrobacteraceae</taxon>
        <taxon>Bradyrhizobium</taxon>
    </lineage>
</organism>
<dbReference type="EMBL" id="RKMK01000011">
    <property type="protein sequence ID" value="RXG97307.1"/>
    <property type="molecule type" value="Genomic_DNA"/>
</dbReference>
<evidence type="ECO:0000313" key="2">
    <source>
        <dbReference type="EMBL" id="RXG97307.1"/>
    </source>
</evidence>
<sequence length="109" mass="12145">MVISGEITGKGVDQLGQNLVLARQKGKAFALRRNRSKPPPQQGYFESTDPAMMCRAARRDIGRRIWAIFVGAQKITIVVGGPRDNLRLRRHVSMSSWVKGVRKLESISA</sequence>
<keyword evidence="3" id="KW-1185">Reference proteome</keyword>
<evidence type="ECO:0000313" key="1">
    <source>
        <dbReference type="EMBL" id="RXG90003.1"/>
    </source>
</evidence>
<protein>
    <submittedName>
        <fullName evidence="2">Uncharacterized protein</fullName>
    </submittedName>
</protein>
<dbReference type="Proteomes" id="UP000290174">
    <property type="component" value="Unassembled WGS sequence"/>
</dbReference>
<proteinExistence type="predicted"/>
<dbReference type="EMBL" id="RDRA01000018">
    <property type="protein sequence ID" value="RXG90003.1"/>
    <property type="molecule type" value="Genomic_DNA"/>
</dbReference>
<evidence type="ECO:0000313" key="3">
    <source>
        <dbReference type="Proteomes" id="UP000289946"/>
    </source>
</evidence>
<name>A0A4Q0QP21_9BRAD</name>
<dbReference type="Proteomes" id="UP000289946">
    <property type="component" value="Unassembled WGS sequence"/>
</dbReference>
<gene>
    <name evidence="2" type="ORF">EAS61_14990</name>
    <name evidence="1" type="ORF">EAS62_28900</name>
</gene>